<feature type="transmembrane region" description="Helical" evidence="7">
    <location>
        <begin position="270"/>
        <end position="293"/>
    </location>
</feature>
<evidence type="ECO:0000256" key="5">
    <source>
        <dbReference type="ARBA" id="ARBA00022989"/>
    </source>
</evidence>
<dbReference type="Proteomes" id="UP000181941">
    <property type="component" value="Unassembled WGS sequence"/>
</dbReference>
<evidence type="ECO:0000256" key="3">
    <source>
        <dbReference type="ARBA" id="ARBA00022679"/>
    </source>
</evidence>
<keyword evidence="6 7" id="KW-0472">Membrane</keyword>
<gene>
    <name evidence="9" type="ORF">AUJ23_03390</name>
</gene>
<keyword evidence="4 7" id="KW-0812">Transmembrane</keyword>
<evidence type="ECO:0000313" key="10">
    <source>
        <dbReference type="Proteomes" id="UP000181941"/>
    </source>
</evidence>
<dbReference type="Pfam" id="PF02397">
    <property type="entry name" value="Bac_transf"/>
    <property type="match status" value="1"/>
</dbReference>
<dbReference type="GO" id="GO:0016780">
    <property type="term" value="F:phosphotransferase activity, for other substituted phosphate groups"/>
    <property type="evidence" value="ECO:0007669"/>
    <property type="project" value="TreeGrafter"/>
</dbReference>
<evidence type="ECO:0000256" key="7">
    <source>
        <dbReference type="SAM" id="Phobius"/>
    </source>
</evidence>
<dbReference type="AlphaFoldDB" id="A0A1J4U1Z2"/>
<feature type="transmembrane region" description="Helical" evidence="7">
    <location>
        <begin position="84"/>
        <end position="104"/>
    </location>
</feature>
<comment type="similarity">
    <text evidence="2">Belongs to the bacterial sugar transferase family.</text>
</comment>
<dbReference type="NCBIfam" id="TIGR03025">
    <property type="entry name" value="EPS_sugtrans"/>
    <property type="match status" value="1"/>
</dbReference>
<dbReference type="PANTHER" id="PTHR30576">
    <property type="entry name" value="COLANIC BIOSYNTHESIS UDP-GLUCOSE LIPID CARRIER TRANSFERASE"/>
    <property type="match status" value="1"/>
</dbReference>
<comment type="subcellular location">
    <subcellularLocation>
        <location evidence="1">Membrane</location>
        <topology evidence="1">Multi-pass membrane protein</topology>
    </subcellularLocation>
</comment>
<evidence type="ECO:0000259" key="8">
    <source>
        <dbReference type="Pfam" id="PF02397"/>
    </source>
</evidence>
<dbReference type="GO" id="GO:0016020">
    <property type="term" value="C:membrane"/>
    <property type="evidence" value="ECO:0007669"/>
    <property type="project" value="UniProtKB-SubCell"/>
</dbReference>
<dbReference type="InterPro" id="IPR003362">
    <property type="entry name" value="Bact_transf"/>
</dbReference>
<evidence type="ECO:0000256" key="4">
    <source>
        <dbReference type="ARBA" id="ARBA00022692"/>
    </source>
</evidence>
<evidence type="ECO:0000256" key="1">
    <source>
        <dbReference type="ARBA" id="ARBA00004141"/>
    </source>
</evidence>
<keyword evidence="5 7" id="KW-1133">Transmembrane helix</keyword>
<accession>A0A1J4U1Z2</accession>
<organism evidence="9 10">
    <name type="scientific">Candidatus Magasanikbacteria bacterium CG1_02_32_51</name>
    <dbReference type="NCBI Taxonomy" id="1805238"/>
    <lineage>
        <taxon>Bacteria</taxon>
        <taxon>Candidatus Magasanikiibacteriota</taxon>
    </lineage>
</organism>
<feature type="transmembrane region" description="Helical" evidence="7">
    <location>
        <begin position="48"/>
        <end position="72"/>
    </location>
</feature>
<feature type="transmembrane region" description="Helical" evidence="7">
    <location>
        <begin position="7"/>
        <end position="28"/>
    </location>
</feature>
<feature type="transmembrane region" description="Helical" evidence="7">
    <location>
        <begin position="116"/>
        <end position="133"/>
    </location>
</feature>
<feature type="domain" description="Bacterial sugar transferase" evidence="8">
    <location>
        <begin position="265"/>
        <end position="466"/>
    </location>
</feature>
<protein>
    <recommendedName>
        <fullName evidence="8">Bacterial sugar transferase domain-containing protein</fullName>
    </recommendedName>
</protein>
<evidence type="ECO:0000313" key="9">
    <source>
        <dbReference type="EMBL" id="OIO18548.1"/>
    </source>
</evidence>
<name>A0A1J4U1Z2_9BACT</name>
<reference evidence="9 10" key="1">
    <citation type="journal article" date="2016" name="Environ. Microbiol.">
        <title>Genomic resolution of a cold subsurface aquifer community provides metabolic insights for novel microbes adapted to high CO concentrations.</title>
        <authorList>
            <person name="Probst A.J."/>
            <person name="Castelle C.J."/>
            <person name="Singh A."/>
            <person name="Brown C.T."/>
            <person name="Anantharaman K."/>
            <person name="Sharon I."/>
            <person name="Hug L.A."/>
            <person name="Burstein D."/>
            <person name="Emerson J.B."/>
            <person name="Thomas B.C."/>
            <person name="Banfield J.F."/>
        </authorList>
    </citation>
    <scope>NUCLEOTIDE SEQUENCE [LARGE SCALE GENOMIC DNA]</scope>
    <source>
        <strain evidence="9">CG1_02_32_51</strain>
    </source>
</reference>
<evidence type="ECO:0000256" key="6">
    <source>
        <dbReference type="ARBA" id="ARBA00023136"/>
    </source>
</evidence>
<dbReference type="InterPro" id="IPR017475">
    <property type="entry name" value="EPS_sugar_tfrase"/>
</dbReference>
<comment type="caution">
    <text evidence="9">The sequence shown here is derived from an EMBL/GenBank/DDBJ whole genome shotgun (WGS) entry which is preliminary data.</text>
</comment>
<proteinExistence type="inferred from homology"/>
<dbReference type="STRING" id="1805238.AUJ23_03390"/>
<evidence type="ECO:0000256" key="2">
    <source>
        <dbReference type="ARBA" id="ARBA00006464"/>
    </source>
</evidence>
<dbReference type="PANTHER" id="PTHR30576:SF0">
    <property type="entry name" value="UNDECAPRENYL-PHOSPHATE N-ACETYLGALACTOSAMINYL 1-PHOSPHATE TRANSFERASE-RELATED"/>
    <property type="match status" value="1"/>
</dbReference>
<keyword evidence="3" id="KW-0808">Transferase</keyword>
<dbReference type="Pfam" id="PF13727">
    <property type="entry name" value="CoA_binding_3"/>
    <property type="match status" value="1"/>
</dbReference>
<dbReference type="EMBL" id="MNVC01000040">
    <property type="protein sequence ID" value="OIO18548.1"/>
    <property type="molecule type" value="Genomic_DNA"/>
</dbReference>
<sequence length="472" mass="54561">MKRSEILLMILQVPIDFLMLILAGFSAYSLRFSSWAVAFKPVIFDISLWQFLNIVGIFAGVWILIFALLGLYSVNPNRRFAKDLLRVFFACFVGLSVIALYIMLSNKLFDSRFLVVSSWAFAMVYVIFGRFLVRGLKALLYRLGIGLRRVVIIGSENISKIIVDTLKQNPRLGYKIIKVYDMYNKKLNKELVNLDLNEIIFVNPRAHEDETLQVKRFCDQHHIVFKYSADVFSTYSTNMSVYTLAGVPIVELKKTSLDGWGRISKRIFDIIMSLIILIIVSPIMLLTTFVILIETGLPIIYKNERIGIRGMKFLTLKFRSMYKQDSTGVQFGEAGFKAEEKEKALIDKNGSKKGPIYKIENDPRVTPFGRFIRRFSIDELPQFFNVLAGNMSIVGPRPHQPREVEKYVNDYPDVFVLKPGITGMSQISGRSDLSFQDEMKLDIFYIEKWSLYLDFIIFFKTPFILFRKRRVL</sequence>